<evidence type="ECO:0000313" key="3">
    <source>
        <dbReference type="Proteomes" id="UP000316852"/>
    </source>
</evidence>
<feature type="transmembrane region" description="Helical" evidence="1">
    <location>
        <begin position="68"/>
        <end position="91"/>
    </location>
</feature>
<accession>A0A538T6T1</accession>
<feature type="transmembrane region" description="Helical" evidence="1">
    <location>
        <begin position="132"/>
        <end position="152"/>
    </location>
</feature>
<name>A0A538T6T1_UNCEI</name>
<reference evidence="2 3" key="1">
    <citation type="journal article" date="2019" name="Nat. Microbiol.">
        <title>Mediterranean grassland soil C-N compound turnover is dependent on rainfall and depth, and is mediated by genomically divergent microorganisms.</title>
        <authorList>
            <person name="Diamond S."/>
            <person name="Andeer P.F."/>
            <person name="Li Z."/>
            <person name="Crits-Christoph A."/>
            <person name="Burstein D."/>
            <person name="Anantharaman K."/>
            <person name="Lane K.R."/>
            <person name="Thomas B.C."/>
            <person name="Pan C."/>
            <person name="Northen T.R."/>
            <person name="Banfield J.F."/>
        </authorList>
    </citation>
    <scope>NUCLEOTIDE SEQUENCE [LARGE SCALE GENOMIC DNA]</scope>
    <source>
        <strain evidence="2">WS_6</strain>
    </source>
</reference>
<organism evidence="2 3">
    <name type="scientific">Eiseniibacteriota bacterium</name>
    <dbReference type="NCBI Taxonomy" id="2212470"/>
    <lineage>
        <taxon>Bacteria</taxon>
        <taxon>Candidatus Eiseniibacteriota</taxon>
    </lineage>
</organism>
<dbReference type="AlphaFoldDB" id="A0A538T6T1"/>
<keyword evidence="1" id="KW-1133">Transmembrane helix</keyword>
<feature type="transmembrane region" description="Helical" evidence="1">
    <location>
        <begin position="158"/>
        <end position="179"/>
    </location>
</feature>
<feature type="transmembrane region" description="Helical" evidence="1">
    <location>
        <begin position="21"/>
        <end position="48"/>
    </location>
</feature>
<gene>
    <name evidence="2" type="ORF">E6K76_05565</name>
</gene>
<keyword evidence="1" id="KW-0812">Transmembrane</keyword>
<evidence type="ECO:0000313" key="2">
    <source>
        <dbReference type="EMBL" id="TMQ59194.1"/>
    </source>
</evidence>
<protein>
    <submittedName>
        <fullName evidence="2">Succinate dehydrogenase</fullName>
    </submittedName>
</protein>
<keyword evidence="1" id="KW-0472">Membrane</keyword>
<dbReference type="Proteomes" id="UP000316852">
    <property type="component" value="Unassembled WGS sequence"/>
</dbReference>
<proteinExistence type="predicted"/>
<sequence>MAETAHAASRERFGSTSRGDSWWLAPGSVALGLLLLGGYATWAALQGAHFESGNYLSPLYSPRIHAPWWPLSPALLILIPPILFRATCYYYRKAYYRAFFLDPVACAVGELHRGKYTGETRFPFVLQNLHRFAFYLAFLWLFFLWHDVWRALWFDGRLGIGLGTLAILASTGTLTLYTFSCHSFRHLVGGKLDCFSCTAAARGRHGAWLRVSALNEHHMGFAWISLVAVCFADVYVRLVSMGIFHDVRLL</sequence>
<dbReference type="EMBL" id="VBOW01000024">
    <property type="protein sequence ID" value="TMQ59194.1"/>
    <property type="molecule type" value="Genomic_DNA"/>
</dbReference>
<comment type="caution">
    <text evidence="2">The sequence shown here is derived from an EMBL/GenBank/DDBJ whole genome shotgun (WGS) entry which is preliminary data.</text>
</comment>
<feature type="transmembrane region" description="Helical" evidence="1">
    <location>
        <begin position="220"/>
        <end position="244"/>
    </location>
</feature>
<evidence type="ECO:0000256" key="1">
    <source>
        <dbReference type="SAM" id="Phobius"/>
    </source>
</evidence>